<dbReference type="Gene3D" id="3.40.1010.10">
    <property type="entry name" value="Cobalt-precorrin-4 Transmethylase, Domain 1"/>
    <property type="match status" value="1"/>
</dbReference>
<dbReference type="InterPro" id="IPR011551">
    <property type="entry name" value="NTP_PyrPHydrolase_MazG"/>
</dbReference>
<evidence type="ECO:0000259" key="1">
    <source>
        <dbReference type="Pfam" id="PF00590"/>
    </source>
</evidence>
<dbReference type="GO" id="GO:0046047">
    <property type="term" value="P:TTP catabolic process"/>
    <property type="evidence" value="ECO:0007669"/>
    <property type="project" value="TreeGrafter"/>
</dbReference>
<dbReference type="InterPro" id="IPR000878">
    <property type="entry name" value="4pyrrol_Mease"/>
</dbReference>
<dbReference type="InterPro" id="IPR035013">
    <property type="entry name" value="YabN_N"/>
</dbReference>
<feature type="domain" description="Tetrapyrrole methylase" evidence="1">
    <location>
        <begin position="7"/>
        <end position="207"/>
    </location>
</feature>
<dbReference type="NCBIfam" id="TIGR00444">
    <property type="entry name" value="mazG"/>
    <property type="match status" value="1"/>
</dbReference>
<reference evidence="3" key="1">
    <citation type="journal article" date="2014" name="Int. J. Syst. Evol. Microbiol.">
        <title>Complete genome sequence of Corynebacterium casei LMG S-19264T (=DSM 44701T), isolated from a smear-ripened cheese.</title>
        <authorList>
            <consortium name="US DOE Joint Genome Institute (JGI-PGF)"/>
            <person name="Walter F."/>
            <person name="Albersmeier A."/>
            <person name="Kalinowski J."/>
            <person name="Ruckert C."/>
        </authorList>
    </citation>
    <scope>NUCLEOTIDE SEQUENCE</scope>
    <source>
        <strain evidence="3">CGMCC 1.6333</strain>
    </source>
</reference>
<dbReference type="SUPFAM" id="SSF53790">
    <property type="entry name" value="Tetrapyrrole methylase"/>
    <property type="match status" value="1"/>
</dbReference>
<dbReference type="InterPro" id="IPR024180">
    <property type="entry name" value="Tetrapyrrole_Mease/MazG_pred"/>
</dbReference>
<dbReference type="EMBL" id="BMLG01000014">
    <property type="protein sequence ID" value="GGM36649.1"/>
    <property type="molecule type" value="Genomic_DNA"/>
</dbReference>
<protein>
    <recommendedName>
        <fullName evidence="5">Nucleoside triphosphate pyrophosphohydrolase</fullName>
    </recommendedName>
</protein>
<dbReference type="InterPro" id="IPR004518">
    <property type="entry name" value="MazG-like_dom"/>
</dbReference>
<sequence>MNMTAKIEVIGLGAGDIDQLPLGIYRKLTERKVPTYLRTLDHPVLEKLKEESVNFTSFDEVYEEYDQFEQVYHTIVTQLIEAAIKNGVILYAVPGHPMLAEKTVQLLLEQNDVEVEIIGGQSYLDAIFASLKIDPIDGFQFLDGTNFKRSQINYQNHIIFCQVYDGFIASEVKLTLLEDLMPDHPVTIADAVGSEWEKIQTIPLVELDQSVVLSNLTSIYVPPVSSTELNHQFFRLREVINQLRGPNGCPWDRRQTHQTLRKYLIEEAYELIDAINQEDDDAIIDELGDVLLQVMLHSQIGEDSGYFTIDEVIQTITEKMIRRHPHVFGTVEVKDEQDVLTNWDEIKASEKGKEKTQSLLDRVPDAASPLIRAEGLQKQAAKVGFDWTDPADIWDKVEEELSEIKSAIENGTIKEIEEEFGDVVFAIVNLARYYKISSEIALEKTNQKFISRFHYIEDQTKIKKLKMENMSLESLDQLWNEAKNKNK</sequence>
<dbReference type="GO" id="GO:0046081">
    <property type="term" value="P:dUTP catabolic process"/>
    <property type="evidence" value="ECO:0007669"/>
    <property type="project" value="TreeGrafter"/>
</dbReference>
<dbReference type="Gene3D" id="1.10.287.1080">
    <property type="entry name" value="MazG-like"/>
    <property type="match status" value="2"/>
</dbReference>
<evidence type="ECO:0000313" key="4">
    <source>
        <dbReference type="Proteomes" id="UP000618460"/>
    </source>
</evidence>
<dbReference type="Pfam" id="PF00590">
    <property type="entry name" value="TP_methylase"/>
    <property type="match status" value="1"/>
</dbReference>
<evidence type="ECO:0008006" key="5">
    <source>
        <dbReference type="Google" id="ProtNLM"/>
    </source>
</evidence>
<feature type="domain" description="NTP pyrophosphohydrolase MazG-like" evidence="2">
    <location>
        <begin position="255"/>
        <end position="328"/>
    </location>
</feature>
<dbReference type="InterPro" id="IPR048015">
    <property type="entry name" value="NTP-PPase_MazG-like_N"/>
</dbReference>
<dbReference type="InterPro" id="IPR035996">
    <property type="entry name" value="4pyrrol_Methylase_sf"/>
</dbReference>
<dbReference type="Pfam" id="PF03819">
    <property type="entry name" value="MazG"/>
    <property type="match status" value="2"/>
</dbReference>
<dbReference type="AlphaFoldDB" id="A0A917WWN7"/>
<dbReference type="CDD" id="cd11528">
    <property type="entry name" value="NTP-PPase_MazG_Nterm"/>
    <property type="match status" value="1"/>
</dbReference>
<accession>A0A917WWN7</accession>
<evidence type="ECO:0000259" key="2">
    <source>
        <dbReference type="Pfam" id="PF03819"/>
    </source>
</evidence>
<dbReference type="PANTHER" id="PTHR30522">
    <property type="entry name" value="NUCLEOSIDE TRIPHOSPHATE PYROPHOSPHOHYDROLASE"/>
    <property type="match status" value="1"/>
</dbReference>
<dbReference type="GO" id="GO:0006203">
    <property type="term" value="P:dGTP catabolic process"/>
    <property type="evidence" value="ECO:0007669"/>
    <property type="project" value="TreeGrafter"/>
</dbReference>
<dbReference type="FunFam" id="1.10.287.1080:FF:000003">
    <property type="entry name" value="Nucleoside triphosphate pyrophosphohydrolase"/>
    <property type="match status" value="1"/>
</dbReference>
<dbReference type="NCBIfam" id="NF007113">
    <property type="entry name" value="PRK09562.1"/>
    <property type="match status" value="1"/>
</dbReference>
<dbReference type="GO" id="GO:0047429">
    <property type="term" value="F:nucleoside triphosphate diphosphatase activity"/>
    <property type="evidence" value="ECO:0007669"/>
    <property type="project" value="InterPro"/>
</dbReference>
<organism evidence="3 4">
    <name type="scientific">Paraliobacillus quinghaiensis</name>
    <dbReference type="NCBI Taxonomy" id="470815"/>
    <lineage>
        <taxon>Bacteria</taxon>
        <taxon>Bacillati</taxon>
        <taxon>Bacillota</taxon>
        <taxon>Bacilli</taxon>
        <taxon>Bacillales</taxon>
        <taxon>Bacillaceae</taxon>
        <taxon>Paraliobacillus</taxon>
    </lineage>
</organism>
<dbReference type="CDD" id="cd11723">
    <property type="entry name" value="YabN_N_like"/>
    <property type="match status" value="1"/>
</dbReference>
<dbReference type="RefSeq" id="WP_308422917.1">
    <property type="nucleotide sequence ID" value="NZ_BMLG01000014.1"/>
</dbReference>
<gene>
    <name evidence="3" type="primary">yabN</name>
    <name evidence="3" type="ORF">GCM10011351_23460</name>
</gene>
<comment type="caution">
    <text evidence="3">The sequence shown here is derived from an EMBL/GenBank/DDBJ whole genome shotgun (WGS) entry which is preliminary data.</text>
</comment>
<proteinExistence type="predicted"/>
<dbReference type="InterPro" id="IPR014777">
    <property type="entry name" value="4pyrrole_Mease_sub1"/>
</dbReference>
<dbReference type="GO" id="GO:0046061">
    <property type="term" value="P:dATP catabolic process"/>
    <property type="evidence" value="ECO:0007669"/>
    <property type="project" value="TreeGrafter"/>
</dbReference>
<dbReference type="PANTHER" id="PTHR30522:SF0">
    <property type="entry name" value="NUCLEOSIDE TRIPHOSPHATE PYROPHOSPHOHYDROLASE"/>
    <property type="match status" value="1"/>
</dbReference>
<name>A0A917WWN7_9BACI</name>
<dbReference type="PIRSF" id="PIRSF002845">
    <property type="entry name" value="Ttrprl_mtas_MazG"/>
    <property type="match status" value="1"/>
</dbReference>
<dbReference type="SUPFAM" id="SSF101386">
    <property type="entry name" value="all-alpha NTP pyrophosphatases"/>
    <property type="match status" value="2"/>
</dbReference>
<dbReference type="CDD" id="cd11529">
    <property type="entry name" value="NTP-PPase_MazG_Cterm"/>
    <property type="match status" value="1"/>
</dbReference>
<feature type="domain" description="NTP pyrophosphohydrolase MazG-like" evidence="2">
    <location>
        <begin position="396"/>
        <end position="452"/>
    </location>
</feature>
<dbReference type="InterPro" id="IPR048011">
    <property type="entry name" value="NTP-PPase_MazG-like_C"/>
</dbReference>
<dbReference type="GO" id="GO:0006950">
    <property type="term" value="P:response to stress"/>
    <property type="evidence" value="ECO:0007669"/>
    <property type="project" value="UniProtKB-ARBA"/>
</dbReference>
<dbReference type="GO" id="GO:0046076">
    <property type="term" value="P:dTTP catabolic process"/>
    <property type="evidence" value="ECO:0007669"/>
    <property type="project" value="TreeGrafter"/>
</dbReference>
<dbReference type="GO" id="GO:0008168">
    <property type="term" value="F:methyltransferase activity"/>
    <property type="evidence" value="ECO:0007669"/>
    <property type="project" value="InterPro"/>
</dbReference>
<reference evidence="3" key="2">
    <citation type="submission" date="2020-09" db="EMBL/GenBank/DDBJ databases">
        <authorList>
            <person name="Sun Q."/>
            <person name="Zhou Y."/>
        </authorList>
    </citation>
    <scope>NUCLEOTIDE SEQUENCE</scope>
    <source>
        <strain evidence="3">CGMCC 1.6333</strain>
    </source>
</reference>
<keyword evidence="4" id="KW-1185">Reference proteome</keyword>
<evidence type="ECO:0000313" key="3">
    <source>
        <dbReference type="EMBL" id="GGM36649.1"/>
    </source>
</evidence>
<dbReference type="Proteomes" id="UP000618460">
    <property type="component" value="Unassembled WGS sequence"/>
</dbReference>
<dbReference type="GO" id="GO:0046052">
    <property type="term" value="P:UTP catabolic process"/>
    <property type="evidence" value="ECO:0007669"/>
    <property type="project" value="TreeGrafter"/>
</dbReference>
<dbReference type="FunFam" id="1.10.287.1080:FF:000001">
    <property type="entry name" value="Nucleoside triphosphate pyrophosphohydrolase"/>
    <property type="match status" value="1"/>
</dbReference>